<feature type="region of interest" description="Disordered" evidence="1">
    <location>
        <begin position="42"/>
        <end position="138"/>
    </location>
</feature>
<evidence type="ECO:0000256" key="1">
    <source>
        <dbReference type="SAM" id="MobiDB-lite"/>
    </source>
</evidence>
<comment type="caution">
    <text evidence="2">The sequence shown here is derived from an EMBL/GenBank/DDBJ whole genome shotgun (WGS) entry which is preliminary data.</text>
</comment>
<feature type="compositionally biased region" description="Acidic residues" evidence="1">
    <location>
        <begin position="67"/>
        <end position="78"/>
    </location>
</feature>
<evidence type="ECO:0000313" key="3">
    <source>
        <dbReference type="Proteomes" id="UP001177080"/>
    </source>
</evidence>
<evidence type="ECO:0000313" key="2">
    <source>
        <dbReference type="EMBL" id="MDO6123232.1"/>
    </source>
</evidence>
<reference evidence="2" key="1">
    <citation type="submission" date="2022-04" db="EMBL/GenBank/DDBJ databases">
        <title>Shinella lacus sp. nov., a novel member of the genus Shinella from water.</title>
        <authorList>
            <person name="Deng Y."/>
        </authorList>
    </citation>
    <scope>NUCLEOTIDE SEQUENCE</scope>
    <source>
        <strain evidence="2">JCM 31239</strain>
    </source>
</reference>
<protein>
    <submittedName>
        <fullName evidence="2">Uncharacterized protein</fullName>
    </submittedName>
</protein>
<keyword evidence="3" id="KW-1185">Reference proteome</keyword>
<dbReference type="RefSeq" id="WP_244760854.1">
    <property type="nucleotide sequence ID" value="NZ_JALJCJ010000002.1"/>
</dbReference>
<organism evidence="2 3">
    <name type="scientific">Shinella curvata</name>
    <dbReference type="NCBI Taxonomy" id="1817964"/>
    <lineage>
        <taxon>Bacteria</taxon>
        <taxon>Pseudomonadati</taxon>
        <taxon>Pseudomonadota</taxon>
        <taxon>Alphaproteobacteria</taxon>
        <taxon>Hyphomicrobiales</taxon>
        <taxon>Rhizobiaceae</taxon>
        <taxon>Shinella</taxon>
    </lineage>
</organism>
<gene>
    <name evidence="2" type="ORF">GB928_018750</name>
</gene>
<dbReference type="Proteomes" id="UP001177080">
    <property type="component" value="Unassembled WGS sequence"/>
</dbReference>
<sequence length="193" mass="21665">MEHYPDIQRRDGTLFFIPHGNRAAIAMSIERLIDLLDAAEGDPDLEANGDERDQSYAEGGDTGTNPLEDDEDGSDDEPTLGASNDYVCRSQEDWPRVWGQDECEVENEDGGDILDEPHDDDELDQNGDETDYCGSEDEWRPYEPDALYDGTGSILAAEMLLRAKTRREPYSEIIGTRHHLLKDGSIFTTLVPR</sequence>
<dbReference type="EMBL" id="WHSC02000007">
    <property type="protein sequence ID" value="MDO6123232.1"/>
    <property type="molecule type" value="Genomic_DNA"/>
</dbReference>
<feature type="compositionally biased region" description="Acidic residues" evidence="1">
    <location>
        <begin position="101"/>
        <end position="136"/>
    </location>
</feature>
<proteinExistence type="predicted"/>
<name>A0ABT8XHL5_9HYPH</name>
<accession>A0ABT8XHL5</accession>